<dbReference type="FunCoup" id="M1YGP1">
    <property type="interactions" value="184"/>
</dbReference>
<dbReference type="AlphaFoldDB" id="M1YGP1"/>
<dbReference type="Proteomes" id="UP000011704">
    <property type="component" value="Unassembled WGS sequence"/>
</dbReference>
<feature type="domain" description="ABC transmembrane type-1" evidence="10">
    <location>
        <begin position="67"/>
        <end position="273"/>
    </location>
</feature>
<comment type="similarity">
    <text evidence="2 9">Belongs to the binding-protein-dependent transport system permease family. CysTW subfamily.</text>
</comment>
<evidence type="ECO:0000256" key="9">
    <source>
        <dbReference type="RuleBase" id="RU363043"/>
    </source>
</evidence>
<evidence type="ECO:0000256" key="2">
    <source>
        <dbReference type="ARBA" id="ARBA00007069"/>
    </source>
</evidence>
<dbReference type="STRING" id="1266370.NITGR_140016"/>
<feature type="transmembrane region" description="Helical" evidence="9">
    <location>
        <begin position="138"/>
        <end position="161"/>
    </location>
</feature>
<keyword evidence="7 9" id="KW-1133">Transmembrane helix</keyword>
<evidence type="ECO:0000256" key="3">
    <source>
        <dbReference type="ARBA" id="ARBA00016864"/>
    </source>
</evidence>
<evidence type="ECO:0000256" key="1">
    <source>
        <dbReference type="ARBA" id="ARBA00004651"/>
    </source>
</evidence>
<dbReference type="PROSITE" id="PS50928">
    <property type="entry name" value="ABC_TM1"/>
    <property type="match status" value="1"/>
</dbReference>
<gene>
    <name evidence="11" type="primary">pstA</name>
    <name evidence="11" type="ORF">NITGR_140016</name>
</gene>
<dbReference type="CDD" id="cd06261">
    <property type="entry name" value="TM_PBP2"/>
    <property type="match status" value="1"/>
</dbReference>
<evidence type="ECO:0000256" key="8">
    <source>
        <dbReference type="ARBA" id="ARBA00023136"/>
    </source>
</evidence>
<evidence type="ECO:0000256" key="5">
    <source>
        <dbReference type="ARBA" id="ARBA00022475"/>
    </source>
</evidence>
<comment type="caution">
    <text evidence="11">The sequence shown here is derived from an EMBL/GenBank/DDBJ whole genome shotgun (WGS) entry which is preliminary data.</text>
</comment>
<evidence type="ECO:0000313" key="12">
    <source>
        <dbReference type="Proteomes" id="UP000011704"/>
    </source>
</evidence>
<evidence type="ECO:0000313" key="11">
    <source>
        <dbReference type="EMBL" id="CCQ89619.1"/>
    </source>
</evidence>
<dbReference type="EMBL" id="CAQJ01000016">
    <property type="protein sequence ID" value="CCQ89619.1"/>
    <property type="molecule type" value="Genomic_DNA"/>
</dbReference>
<dbReference type="SUPFAM" id="SSF161098">
    <property type="entry name" value="MetI-like"/>
    <property type="match status" value="1"/>
</dbReference>
<organism evidence="11 12">
    <name type="scientific">Nitrospina gracilis (strain 3/211)</name>
    <dbReference type="NCBI Taxonomy" id="1266370"/>
    <lineage>
        <taxon>Bacteria</taxon>
        <taxon>Pseudomonadati</taxon>
        <taxon>Nitrospinota/Tectimicrobiota group</taxon>
        <taxon>Nitrospinota</taxon>
        <taxon>Nitrospinia</taxon>
        <taxon>Nitrospinales</taxon>
        <taxon>Nitrospinaceae</taxon>
        <taxon>Nitrospina</taxon>
    </lineage>
</organism>
<reference evidence="11 12" key="1">
    <citation type="journal article" date="2013" name="Front. Microbiol.">
        <title>The genome of Nitrospina gracilis illuminates the metabolism and evolution of the major marine nitrite oxidizer.</title>
        <authorList>
            <person name="Luecker S."/>
            <person name="Nowka B."/>
            <person name="Rattei T."/>
            <person name="Spieck E."/>
            <person name="and Daims H."/>
        </authorList>
    </citation>
    <scope>NUCLEOTIDE SEQUENCE [LARGE SCALE GENOMIC DNA]</scope>
    <source>
        <strain evidence="11 12">3/211</strain>
    </source>
</reference>
<evidence type="ECO:0000256" key="4">
    <source>
        <dbReference type="ARBA" id="ARBA00022448"/>
    </source>
</evidence>
<dbReference type="Gene3D" id="1.10.3720.10">
    <property type="entry name" value="MetI-like"/>
    <property type="match status" value="1"/>
</dbReference>
<keyword evidence="5 9" id="KW-1003">Cell membrane</keyword>
<dbReference type="HOGENOM" id="CLU_033621_2_1_0"/>
<dbReference type="InterPro" id="IPR035906">
    <property type="entry name" value="MetI-like_sf"/>
</dbReference>
<dbReference type="GO" id="GO:0005315">
    <property type="term" value="F:phosphate transmembrane transporter activity"/>
    <property type="evidence" value="ECO:0007669"/>
    <property type="project" value="InterPro"/>
</dbReference>
<evidence type="ECO:0000256" key="7">
    <source>
        <dbReference type="ARBA" id="ARBA00022989"/>
    </source>
</evidence>
<evidence type="ECO:0000256" key="6">
    <source>
        <dbReference type="ARBA" id="ARBA00022692"/>
    </source>
</evidence>
<dbReference type="InterPro" id="IPR000515">
    <property type="entry name" value="MetI-like"/>
</dbReference>
<feature type="transmembrane region" description="Helical" evidence="9">
    <location>
        <begin position="71"/>
        <end position="92"/>
    </location>
</feature>
<keyword evidence="4" id="KW-0813">Transport</keyword>
<feature type="transmembrane region" description="Helical" evidence="9">
    <location>
        <begin position="251"/>
        <end position="276"/>
    </location>
</feature>
<dbReference type="Pfam" id="PF00528">
    <property type="entry name" value="BPD_transp_1"/>
    <property type="match status" value="1"/>
</dbReference>
<dbReference type="InParanoid" id="M1YGP1"/>
<evidence type="ECO:0000259" key="10">
    <source>
        <dbReference type="PROSITE" id="PS50928"/>
    </source>
</evidence>
<dbReference type="RefSeq" id="WP_005006256.1">
    <property type="nucleotide sequence ID" value="NZ_HG422173.1"/>
</dbReference>
<feature type="transmembrane region" description="Helical" evidence="9">
    <location>
        <begin position="14"/>
        <end position="38"/>
    </location>
</feature>
<dbReference type="GO" id="GO:0005886">
    <property type="term" value="C:plasma membrane"/>
    <property type="evidence" value="ECO:0007669"/>
    <property type="project" value="UniProtKB-SubCell"/>
</dbReference>
<protein>
    <recommendedName>
        <fullName evidence="3 9">Phosphate transport system permease protein PstA</fullName>
    </recommendedName>
</protein>
<keyword evidence="12" id="KW-1185">Reference proteome</keyword>
<name>M1YGP1_NITG3</name>
<dbReference type="PANTHER" id="PTHR43470:SF5">
    <property type="entry name" value="PHOSPHATE TRANSPORT SYSTEM PERMEASE PROTEIN PSTA"/>
    <property type="match status" value="1"/>
</dbReference>
<sequence length="284" mass="31376">MTDFREKRKQRDRWFIRLCTGVTWMTVGVLGILLAHVVKEGFVWLDWDFLNSFPSRHPEEAGLKSALWGSVWLIGMTAMFAIPLGVATAVYLEEFAPKNRLLRIFEINIANLAGMPSILYGVLGLAIFVRFLGFDRSLWSGSMTMSLLVLPVIVIAAQGAIRAVPASIREGAFALGARRWQVVWWQVLPSALPGIMTGVILALSRAMGETAPMIMIGALSYVAFTPETADDPFTALPVQIFNWAARPQAEFHGLAAAGIIVLLVLLLSMNAGAVFIREKLQRYK</sequence>
<dbReference type="PANTHER" id="PTHR43470">
    <property type="entry name" value="PHOSPHATE TRANSPORT SYSTEM PERMEASE PROTEIN PSTA-RELATED"/>
    <property type="match status" value="1"/>
</dbReference>
<comment type="subcellular location">
    <subcellularLocation>
        <location evidence="1 9">Cell membrane</location>
        <topology evidence="1 9">Multi-pass membrane protein</topology>
    </subcellularLocation>
</comment>
<keyword evidence="6 9" id="KW-0812">Transmembrane</keyword>
<feature type="transmembrane region" description="Helical" evidence="9">
    <location>
        <begin position="182"/>
        <end position="203"/>
    </location>
</feature>
<proteinExistence type="inferred from homology"/>
<dbReference type="NCBIfam" id="TIGR00974">
    <property type="entry name" value="3a0107s02c"/>
    <property type="match status" value="1"/>
</dbReference>
<feature type="transmembrane region" description="Helical" evidence="9">
    <location>
        <begin position="112"/>
        <end position="132"/>
    </location>
</feature>
<dbReference type="GO" id="GO:0035435">
    <property type="term" value="P:phosphate ion transmembrane transport"/>
    <property type="evidence" value="ECO:0007669"/>
    <property type="project" value="InterPro"/>
</dbReference>
<keyword evidence="8 9" id="KW-0472">Membrane</keyword>
<dbReference type="InterPro" id="IPR005672">
    <property type="entry name" value="Phosphate_PstA"/>
</dbReference>
<accession>M1YGP1</accession>